<evidence type="ECO:0000256" key="1">
    <source>
        <dbReference type="SAM" id="MobiDB-lite"/>
    </source>
</evidence>
<feature type="compositionally biased region" description="Basic and acidic residues" evidence="1">
    <location>
        <begin position="19"/>
        <end position="28"/>
    </location>
</feature>
<reference evidence="3" key="1">
    <citation type="submission" date="2015-09" db="EMBL/GenBank/DDBJ databases">
        <authorList>
            <consortium name="Pathogen Informatics"/>
        </authorList>
    </citation>
    <scope>NUCLEOTIDE SEQUENCE [LARGE SCALE GENOMIC DNA]</scope>
    <source>
        <strain evidence="3">Lake Konstanz</strain>
    </source>
</reference>
<feature type="compositionally biased region" description="Low complexity" evidence="1">
    <location>
        <begin position="29"/>
        <end position="43"/>
    </location>
</feature>
<gene>
    <name evidence="2" type="ORF">BSAL_72495</name>
</gene>
<dbReference type="Proteomes" id="UP000051952">
    <property type="component" value="Unassembled WGS sequence"/>
</dbReference>
<proteinExistence type="predicted"/>
<evidence type="ECO:0000313" key="2">
    <source>
        <dbReference type="EMBL" id="CUG06387.1"/>
    </source>
</evidence>
<keyword evidence="3" id="KW-1185">Reference proteome</keyword>
<dbReference type="AlphaFoldDB" id="A0A0S4IXC3"/>
<dbReference type="EMBL" id="CYKH01000586">
    <property type="protein sequence ID" value="CUG06387.1"/>
    <property type="molecule type" value="Genomic_DNA"/>
</dbReference>
<evidence type="ECO:0000313" key="3">
    <source>
        <dbReference type="Proteomes" id="UP000051952"/>
    </source>
</evidence>
<dbReference type="VEuPathDB" id="TriTrypDB:BSAL_72495"/>
<accession>A0A0S4IXC3</accession>
<feature type="region of interest" description="Disordered" evidence="1">
    <location>
        <begin position="11"/>
        <end position="43"/>
    </location>
</feature>
<organism evidence="2 3">
    <name type="scientific">Bodo saltans</name>
    <name type="common">Flagellated protozoan</name>
    <dbReference type="NCBI Taxonomy" id="75058"/>
    <lineage>
        <taxon>Eukaryota</taxon>
        <taxon>Discoba</taxon>
        <taxon>Euglenozoa</taxon>
        <taxon>Kinetoplastea</taxon>
        <taxon>Metakinetoplastina</taxon>
        <taxon>Eubodonida</taxon>
        <taxon>Bodonidae</taxon>
        <taxon>Bodo</taxon>
    </lineage>
</organism>
<protein>
    <submittedName>
        <fullName evidence="2">Uncharacterized protein</fullName>
    </submittedName>
</protein>
<name>A0A0S4IXC3_BODSA</name>
<sequence length="76" mass="8146">MSQSRLRAFYIGLSTPEAEPPRRAEPVRRQSGAASLSASTSSKPIALASTEAAAALNVLLKHHKQLQDDITRAATF</sequence>